<sequence length="295" mass="34266">MDPSAYQGQVNSRFAMLEEIQKQVQYDLEQIPVHDYDDDEDYSDEEEESEGLPHPEEHPKRKNKQQIIHNSGKTPRPDQISSQEERKVTLEGDDDYSDDFSGNEDQEESKTSQNIDDKQKPGSKPQKKEKAKPKPKKPSKKPGKATISSKAKRKNPLALSKHQRIMADMLTEIHNSVVKLRKKEARKRKKVNNEIACENPKLLELVFGNFLEEVAVNFDTIFELLVDDLMIDEINNLNHIENMKNKDLIRNVEVESKQKEEVRSKSKQKKTFNKRPDRHAAFHEKARKASKKRVK</sequence>
<reference evidence="2" key="1">
    <citation type="submission" date="2023-07" db="EMBL/GenBank/DDBJ databases">
        <authorList>
            <consortium name="AG Swart"/>
            <person name="Singh M."/>
            <person name="Singh A."/>
            <person name="Seah K."/>
            <person name="Emmerich C."/>
        </authorList>
    </citation>
    <scope>NUCLEOTIDE SEQUENCE</scope>
    <source>
        <strain evidence="2">DP1</strain>
    </source>
</reference>
<feature type="region of interest" description="Disordered" evidence="1">
    <location>
        <begin position="28"/>
        <end position="160"/>
    </location>
</feature>
<feature type="region of interest" description="Disordered" evidence="1">
    <location>
        <begin position="256"/>
        <end position="295"/>
    </location>
</feature>
<accession>A0AAD1XK79</accession>
<feature type="compositionally biased region" description="Basic and acidic residues" evidence="1">
    <location>
        <begin position="274"/>
        <end position="284"/>
    </location>
</feature>
<dbReference type="AlphaFoldDB" id="A0AAD1XK79"/>
<dbReference type="EMBL" id="CAMPGE010015713">
    <property type="protein sequence ID" value="CAI2374321.1"/>
    <property type="molecule type" value="Genomic_DNA"/>
</dbReference>
<feature type="compositionally biased region" description="Acidic residues" evidence="1">
    <location>
        <begin position="91"/>
        <end position="107"/>
    </location>
</feature>
<proteinExistence type="predicted"/>
<feature type="compositionally biased region" description="Basic residues" evidence="1">
    <location>
        <begin position="285"/>
        <end position="295"/>
    </location>
</feature>
<evidence type="ECO:0000256" key="1">
    <source>
        <dbReference type="SAM" id="MobiDB-lite"/>
    </source>
</evidence>
<comment type="caution">
    <text evidence="2">The sequence shown here is derived from an EMBL/GenBank/DDBJ whole genome shotgun (WGS) entry which is preliminary data.</text>
</comment>
<feature type="compositionally biased region" description="Basic residues" evidence="1">
    <location>
        <begin position="125"/>
        <end position="143"/>
    </location>
</feature>
<feature type="compositionally biased region" description="Acidic residues" evidence="1">
    <location>
        <begin position="36"/>
        <end position="50"/>
    </location>
</feature>
<organism evidence="2 3">
    <name type="scientific">Euplotes crassus</name>
    <dbReference type="NCBI Taxonomy" id="5936"/>
    <lineage>
        <taxon>Eukaryota</taxon>
        <taxon>Sar</taxon>
        <taxon>Alveolata</taxon>
        <taxon>Ciliophora</taxon>
        <taxon>Intramacronucleata</taxon>
        <taxon>Spirotrichea</taxon>
        <taxon>Hypotrichia</taxon>
        <taxon>Euplotida</taxon>
        <taxon>Euplotidae</taxon>
        <taxon>Moneuplotes</taxon>
    </lineage>
</organism>
<evidence type="ECO:0000313" key="3">
    <source>
        <dbReference type="Proteomes" id="UP001295684"/>
    </source>
</evidence>
<dbReference type="Proteomes" id="UP001295684">
    <property type="component" value="Unassembled WGS sequence"/>
</dbReference>
<keyword evidence="3" id="KW-1185">Reference proteome</keyword>
<name>A0AAD1XK79_EUPCR</name>
<protein>
    <submittedName>
        <fullName evidence="2">Uncharacterized protein</fullName>
    </submittedName>
</protein>
<gene>
    <name evidence="2" type="ORF">ECRASSUSDP1_LOCUS15673</name>
</gene>
<evidence type="ECO:0000313" key="2">
    <source>
        <dbReference type="EMBL" id="CAI2374321.1"/>
    </source>
</evidence>